<keyword evidence="2" id="KW-0255">Endonuclease</keyword>
<evidence type="ECO:0000259" key="1">
    <source>
        <dbReference type="SMART" id="SM00507"/>
    </source>
</evidence>
<dbReference type="InterPro" id="IPR003615">
    <property type="entry name" value="HNH_nuc"/>
</dbReference>
<evidence type="ECO:0000313" key="2">
    <source>
        <dbReference type="EMBL" id="RXE57449.1"/>
    </source>
</evidence>
<sequence length="158" mass="17878">MEYLFHSRGRHESSVSEIQLDLGAFDPAGGALCDGNPGLNGFLPLCYRCPFADRTARPLRCREYDLPIRARGKYALKGWKKVRTLVLERDGNRCVICSGEENLHIHHIDGDNTHDSAENLATLCEFCHARVHTELRREGGHERVARVLDLVRAEKRDA</sequence>
<comment type="caution">
    <text evidence="2">The sequence shown here is derived from an EMBL/GenBank/DDBJ whole genome shotgun (WGS) entry which is preliminary data.</text>
</comment>
<organism evidence="2 3">
    <name type="scientific">Methanoculleus taiwanensis</name>
    <dbReference type="NCBI Taxonomy" id="1550565"/>
    <lineage>
        <taxon>Archaea</taxon>
        <taxon>Methanobacteriati</taxon>
        <taxon>Methanobacteriota</taxon>
        <taxon>Stenosarchaea group</taxon>
        <taxon>Methanomicrobia</taxon>
        <taxon>Methanomicrobiales</taxon>
        <taxon>Methanomicrobiaceae</taxon>
        <taxon>Methanoculleus</taxon>
    </lineage>
</organism>
<reference evidence="2 3" key="1">
    <citation type="journal article" date="2015" name="Int. J. Syst. Evol. Microbiol.">
        <title>Methanoculleus taiwanensis sp. nov., a methanogen isolated from deep marine sediment at the deformation front area near Taiwan.</title>
        <authorList>
            <person name="Weng C.Y."/>
            <person name="Chen S.C."/>
            <person name="Lai M.C."/>
            <person name="Wu S.Y."/>
            <person name="Lin S."/>
            <person name="Yang T.F."/>
            <person name="Chen P.C."/>
        </authorList>
    </citation>
    <scope>NUCLEOTIDE SEQUENCE [LARGE SCALE GENOMIC DNA]</scope>
    <source>
        <strain evidence="2 3">CYW4</strain>
    </source>
</reference>
<dbReference type="GO" id="GO:0004519">
    <property type="term" value="F:endonuclease activity"/>
    <property type="evidence" value="ECO:0007669"/>
    <property type="project" value="UniProtKB-KW"/>
</dbReference>
<dbReference type="AlphaFoldDB" id="A0A498H2Z3"/>
<evidence type="ECO:0000313" key="3">
    <source>
        <dbReference type="Proteomes" id="UP000290932"/>
    </source>
</evidence>
<protein>
    <submittedName>
        <fullName evidence="2">HNH endonuclease</fullName>
    </submittedName>
</protein>
<feature type="domain" description="HNH nuclease" evidence="1">
    <location>
        <begin position="81"/>
        <end position="129"/>
    </location>
</feature>
<dbReference type="CDD" id="cd00085">
    <property type="entry name" value="HNHc"/>
    <property type="match status" value="1"/>
</dbReference>
<dbReference type="Proteomes" id="UP000290932">
    <property type="component" value="Unassembled WGS sequence"/>
</dbReference>
<keyword evidence="3" id="KW-1185">Reference proteome</keyword>
<proteinExistence type="predicted"/>
<dbReference type="SMART" id="SM00507">
    <property type="entry name" value="HNHc"/>
    <property type="match status" value="1"/>
</dbReference>
<accession>A0A498H2Z3</accession>
<name>A0A498H2Z3_9EURY</name>
<keyword evidence="2" id="KW-0378">Hydrolase</keyword>
<keyword evidence="2" id="KW-0540">Nuclease</keyword>
<dbReference type="Gene3D" id="1.10.30.50">
    <property type="match status" value="1"/>
</dbReference>
<gene>
    <name evidence="2" type="ORF">ABH15_02540</name>
</gene>
<dbReference type="EMBL" id="LHQS01000001">
    <property type="protein sequence ID" value="RXE57449.1"/>
    <property type="molecule type" value="Genomic_DNA"/>
</dbReference>